<evidence type="ECO:0000313" key="8">
    <source>
        <dbReference type="EMBL" id="MBI4596437.1"/>
    </source>
</evidence>
<dbReference type="NCBIfam" id="TIGR00260">
    <property type="entry name" value="thrC"/>
    <property type="match status" value="1"/>
</dbReference>
<evidence type="ECO:0000259" key="7">
    <source>
        <dbReference type="Pfam" id="PF00291"/>
    </source>
</evidence>
<evidence type="ECO:0000256" key="1">
    <source>
        <dbReference type="ARBA" id="ARBA00001933"/>
    </source>
</evidence>
<dbReference type="GO" id="GO:0006567">
    <property type="term" value="P:L-threonine catabolic process"/>
    <property type="evidence" value="ECO:0007669"/>
    <property type="project" value="TreeGrafter"/>
</dbReference>
<dbReference type="GO" id="GO:0006565">
    <property type="term" value="P:L-serine catabolic process"/>
    <property type="evidence" value="ECO:0007669"/>
    <property type="project" value="TreeGrafter"/>
</dbReference>
<dbReference type="CDD" id="cd01563">
    <property type="entry name" value="Thr-synth_1"/>
    <property type="match status" value="1"/>
</dbReference>
<dbReference type="InterPro" id="IPR036052">
    <property type="entry name" value="TrpB-like_PALP_sf"/>
</dbReference>
<protein>
    <recommendedName>
        <fullName evidence="5">Threonine synthase</fullName>
        <ecNumber evidence="5">4.2.3.1</ecNumber>
    </recommendedName>
</protein>
<proteinExistence type="inferred from homology"/>
<gene>
    <name evidence="8" type="ORF">HY730_08695</name>
</gene>
<dbReference type="AlphaFoldDB" id="A0A933GM44"/>
<comment type="caution">
    <text evidence="8">The sequence shown here is derived from an EMBL/GenBank/DDBJ whole genome shotgun (WGS) entry which is preliminary data.</text>
</comment>
<evidence type="ECO:0000256" key="4">
    <source>
        <dbReference type="ARBA" id="ARBA00023239"/>
    </source>
</evidence>
<feature type="domain" description="Tryptophan synthase beta chain-like PALP" evidence="7">
    <location>
        <begin position="76"/>
        <end position="376"/>
    </location>
</feature>
<accession>A0A933GM44</accession>
<keyword evidence="4 8" id="KW-0456">Lyase</keyword>
<dbReference type="InterPro" id="IPR004450">
    <property type="entry name" value="Thr_synthase-like"/>
</dbReference>
<organism evidence="8 9">
    <name type="scientific">Tectimicrobiota bacterium</name>
    <dbReference type="NCBI Taxonomy" id="2528274"/>
    <lineage>
        <taxon>Bacteria</taxon>
        <taxon>Pseudomonadati</taxon>
        <taxon>Nitrospinota/Tectimicrobiota group</taxon>
        <taxon>Candidatus Tectimicrobiota</taxon>
    </lineage>
</organism>
<comment type="similarity">
    <text evidence="2">Belongs to the threonine synthase family.</text>
</comment>
<evidence type="ECO:0000256" key="5">
    <source>
        <dbReference type="NCBIfam" id="TIGR00260"/>
    </source>
</evidence>
<dbReference type="Pfam" id="PF00291">
    <property type="entry name" value="PALP"/>
    <property type="match status" value="1"/>
</dbReference>
<evidence type="ECO:0000256" key="2">
    <source>
        <dbReference type="ARBA" id="ARBA00005517"/>
    </source>
</evidence>
<evidence type="ECO:0000256" key="6">
    <source>
        <dbReference type="PIRSR" id="PIRSR604450-51"/>
    </source>
</evidence>
<dbReference type="EMBL" id="JACQWF010000382">
    <property type="protein sequence ID" value="MBI4596437.1"/>
    <property type="molecule type" value="Genomic_DNA"/>
</dbReference>
<dbReference type="PANTHER" id="PTHR48078:SF6">
    <property type="entry name" value="L-THREONINE DEHYDRATASE CATABOLIC TDCB"/>
    <property type="match status" value="1"/>
</dbReference>
<dbReference type="PANTHER" id="PTHR48078">
    <property type="entry name" value="THREONINE DEHYDRATASE, MITOCHONDRIAL-RELATED"/>
    <property type="match status" value="1"/>
</dbReference>
<evidence type="ECO:0000256" key="3">
    <source>
        <dbReference type="ARBA" id="ARBA00022898"/>
    </source>
</evidence>
<dbReference type="InterPro" id="IPR001926">
    <property type="entry name" value="TrpB-like_PALP"/>
</dbReference>
<dbReference type="Proteomes" id="UP000772181">
    <property type="component" value="Unassembled WGS sequence"/>
</dbReference>
<dbReference type="Gene3D" id="3.40.50.1100">
    <property type="match status" value="2"/>
</dbReference>
<reference evidence="8" key="1">
    <citation type="submission" date="2020-07" db="EMBL/GenBank/DDBJ databases">
        <title>Huge and variable diversity of episymbiotic CPR bacteria and DPANN archaea in groundwater ecosystems.</title>
        <authorList>
            <person name="He C.Y."/>
            <person name="Keren R."/>
            <person name="Whittaker M."/>
            <person name="Farag I.F."/>
            <person name="Doudna J."/>
            <person name="Cate J.H.D."/>
            <person name="Banfield J.F."/>
        </authorList>
    </citation>
    <scope>NUCLEOTIDE SEQUENCE</scope>
    <source>
        <strain evidence="8">NC_groundwater_1482_Ag_S-0.65um_47_24</strain>
    </source>
</reference>
<sequence>MNFIKALKCKECGKEYPHEALYVCDLCFGPLEVTYDYQGLKGFLTKERISQREKNVWRFKELLPLFEPPAVGFFSGCTPLIKADRLAKHLGVKELYIKDDSVNHPTFSYKDRVVSVAISKAIELGFDTVSCASTGNLANSVSAHAAISNLNCYILIPADLEEGKVIGSMIYGPKTIAITGNYDDVNRLCVEVADKYGWAFVNINLRPYYTEGAKTYGFEIAEQLGWKLPQHIVVPTAGGTILPKIAKAFQELIQLGLVEDNGFKIYSAQAAGCAPVVRAIHKGSDVIAPEKPKTIAKSIAIGNPADGFYVLQAVRRSNGWGEMATDEEIVEAIKLLARTEGVFTEPAGGTTVAVTKKLIEQGVIPTEESIVIAITGNGYKTLEAVQGSLGEAYNIEAKLSQFDKLYDRIVSQNLT</sequence>
<dbReference type="SUPFAM" id="SSF53686">
    <property type="entry name" value="Tryptophan synthase beta subunit-like PLP-dependent enzymes"/>
    <property type="match status" value="1"/>
</dbReference>
<dbReference type="GO" id="GO:0009088">
    <property type="term" value="P:threonine biosynthetic process"/>
    <property type="evidence" value="ECO:0007669"/>
    <property type="project" value="UniProtKB-UniRule"/>
</dbReference>
<feature type="modified residue" description="N6-(pyridoxal phosphate)lysine" evidence="6">
    <location>
        <position position="110"/>
    </location>
</feature>
<dbReference type="EC" id="4.2.3.1" evidence="5"/>
<dbReference type="GO" id="GO:0009097">
    <property type="term" value="P:isoleucine biosynthetic process"/>
    <property type="evidence" value="ECO:0007669"/>
    <property type="project" value="TreeGrafter"/>
</dbReference>
<dbReference type="GO" id="GO:0004795">
    <property type="term" value="F:threonine synthase activity"/>
    <property type="evidence" value="ECO:0007669"/>
    <property type="project" value="UniProtKB-UniRule"/>
</dbReference>
<dbReference type="GO" id="GO:0003941">
    <property type="term" value="F:L-serine ammonia-lyase activity"/>
    <property type="evidence" value="ECO:0007669"/>
    <property type="project" value="TreeGrafter"/>
</dbReference>
<comment type="cofactor">
    <cofactor evidence="1 6">
        <name>pyridoxal 5'-phosphate</name>
        <dbReference type="ChEBI" id="CHEBI:597326"/>
    </cofactor>
</comment>
<name>A0A933GM44_UNCTE</name>
<dbReference type="NCBIfam" id="NF006050">
    <property type="entry name" value="PRK08197.1"/>
    <property type="match status" value="1"/>
</dbReference>
<keyword evidence="3 6" id="KW-0663">Pyridoxal phosphate</keyword>
<dbReference type="InterPro" id="IPR050147">
    <property type="entry name" value="Ser/Thr_Dehydratase"/>
</dbReference>
<dbReference type="GO" id="GO:0004794">
    <property type="term" value="F:threonine deaminase activity"/>
    <property type="evidence" value="ECO:0007669"/>
    <property type="project" value="TreeGrafter"/>
</dbReference>
<evidence type="ECO:0000313" key="9">
    <source>
        <dbReference type="Proteomes" id="UP000772181"/>
    </source>
</evidence>